<keyword evidence="8" id="KW-1185">Reference proteome</keyword>
<dbReference type="EC" id="2.7.13.3" evidence="2"/>
<dbReference type="InterPro" id="IPR013655">
    <property type="entry name" value="PAS_fold_3"/>
</dbReference>
<dbReference type="InterPro" id="IPR000014">
    <property type="entry name" value="PAS"/>
</dbReference>
<dbReference type="STRING" id="582667.SAMN05192568_10846"/>
<dbReference type="OrthoDB" id="7993613at2"/>
<dbReference type="InterPro" id="IPR052162">
    <property type="entry name" value="Sensor_kinase/Photoreceptor"/>
</dbReference>
<evidence type="ECO:0000256" key="2">
    <source>
        <dbReference type="ARBA" id="ARBA00012438"/>
    </source>
</evidence>
<dbReference type="PROSITE" id="PS50112">
    <property type="entry name" value="PAS"/>
    <property type="match status" value="1"/>
</dbReference>
<reference evidence="8" key="1">
    <citation type="submission" date="2016-10" db="EMBL/GenBank/DDBJ databases">
        <authorList>
            <person name="Varghese N."/>
            <person name="Submissions S."/>
        </authorList>
    </citation>
    <scope>NUCLEOTIDE SEQUENCE [LARGE SCALE GENOMIC DNA]</scope>
    <source>
        <strain evidence="8">BL36</strain>
    </source>
</reference>
<evidence type="ECO:0000256" key="5">
    <source>
        <dbReference type="ARBA" id="ARBA00022777"/>
    </source>
</evidence>
<keyword evidence="5" id="KW-0418">Kinase</keyword>
<evidence type="ECO:0000259" key="6">
    <source>
        <dbReference type="PROSITE" id="PS50112"/>
    </source>
</evidence>
<dbReference type="AlphaFoldDB" id="A0A1I4V1N2"/>
<protein>
    <recommendedName>
        <fullName evidence="2">histidine kinase</fullName>
        <ecNumber evidence="2">2.7.13.3</ecNumber>
    </recommendedName>
</protein>
<accession>A0A1I4V1N2</accession>
<feature type="domain" description="PAS" evidence="6">
    <location>
        <begin position="1"/>
        <end position="57"/>
    </location>
</feature>
<dbReference type="PANTHER" id="PTHR43304">
    <property type="entry name" value="PHYTOCHROME-LIKE PROTEIN CPH1"/>
    <property type="match status" value="1"/>
</dbReference>
<evidence type="ECO:0000256" key="3">
    <source>
        <dbReference type="ARBA" id="ARBA00022553"/>
    </source>
</evidence>
<dbReference type="CDD" id="cd00130">
    <property type="entry name" value="PAS"/>
    <property type="match status" value="1"/>
</dbReference>
<dbReference type="InterPro" id="IPR035965">
    <property type="entry name" value="PAS-like_dom_sf"/>
</dbReference>
<dbReference type="PANTHER" id="PTHR43304:SF1">
    <property type="entry name" value="PAC DOMAIN-CONTAINING PROTEIN"/>
    <property type="match status" value="1"/>
</dbReference>
<dbReference type="GO" id="GO:0004673">
    <property type="term" value="F:protein histidine kinase activity"/>
    <property type="evidence" value="ECO:0007669"/>
    <property type="project" value="UniProtKB-EC"/>
</dbReference>
<dbReference type="Gene3D" id="3.30.450.20">
    <property type="entry name" value="PAS domain"/>
    <property type="match status" value="1"/>
</dbReference>
<proteinExistence type="predicted"/>
<keyword evidence="3" id="KW-0597">Phosphoprotein</keyword>
<keyword evidence="4" id="KW-0808">Transferase</keyword>
<gene>
    <name evidence="7" type="ORF">SAMN05192568_10846</name>
</gene>
<evidence type="ECO:0000313" key="7">
    <source>
        <dbReference type="EMBL" id="SFM95098.1"/>
    </source>
</evidence>
<name>A0A1I4V1N2_9HYPH</name>
<dbReference type="Proteomes" id="UP000199048">
    <property type="component" value="Unassembled WGS sequence"/>
</dbReference>
<sequence>MIFVTNADGRATFVSREWIECTGQSLEDAVGFGWTKVVHPDDRETARMIVANAIQTQSPFSLRYRLLSREGQYMWVAAGAIPSFGPPDQTFLGFLGSITRIPEDEVMDLPADGSVGQFVLARGRPTPGSPLELTADLLLMVHSLVATAGVARLRPIIEEALHVVGVELAQAEQSGHDPTQLH</sequence>
<dbReference type="SUPFAM" id="SSF55785">
    <property type="entry name" value="PYP-like sensor domain (PAS domain)"/>
    <property type="match status" value="1"/>
</dbReference>
<evidence type="ECO:0000313" key="8">
    <source>
        <dbReference type="Proteomes" id="UP000199048"/>
    </source>
</evidence>
<comment type="catalytic activity">
    <reaction evidence="1">
        <text>ATP + protein L-histidine = ADP + protein N-phospho-L-histidine.</text>
        <dbReference type="EC" id="2.7.13.3"/>
    </reaction>
</comment>
<dbReference type="EMBL" id="FOTK01000084">
    <property type="protein sequence ID" value="SFM95098.1"/>
    <property type="molecule type" value="Genomic_DNA"/>
</dbReference>
<evidence type="ECO:0000256" key="1">
    <source>
        <dbReference type="ARBA" id="ARBA00000085"/>
    </source>
</evidence>
<organism evidence="7 8">
    <name type="scientific">Methylobacterium pseudosasicola</name>
    <dbReference type="NCBI Taxonomy" id="582667"/>
    <lineage>
        <taxon>Bacteria</taxon>
        <taxon>Pseudomonadati</taxon>
        <taxon>Pseudomonadota</taxon>
        <taxon>Alphaproteobacteria</taxon>
        <taxon>Hyphomicrobiales</taxon>
        <taxon>Methylobacteriaceae</taxon>
        <taxon>Methylobacterium</taxon>
    </lineage>
</organism>
<evidence type="ECO:0000256" key="4">
    <source>
        <dbReference type="ARBA" id="ARBA00022679"/>
    </source>
</evidence>
<dbReference type="Pfam" id="PF08447">
    <property type="entry name" value="PAS_3"/>
    <property type="match status" value="1"/>
</dbReference>
<dbReference type="NCBIfam" id="TIGR00229">
    <property type="entry name" value="sensory_box"/>
    <property type="match status" value="1"/>
</dbReference>